<sequence>MLLCDTDPFREVKSKREKKKENKDTADYRARGAGNASNRGSRGGVDRRTGSTPYNYSDPGNIHERPAYRKENGTYSHAAPYSSPSLAANTDVNRHVSSFSDIAPKESKSINASTGDGFSSSLQPASGYQPAWGGGTPGQVSMADIVKKGRPQNKAPGPANSAQYGNHNHVATAPPPVLPHHALHPQHDHCLSGSEPEIGSNQQKDEWPAIEHPPASNFTSVHAIENLESTNLHVAGANQNIKDDAQLPNDGPNENFNENHTAASATNIGLQEENVGDDSYYDDNVYEDPNSYQQYGHGYEHEEGEDMAANMQQLSLEKDEQALPLKEEPRSVVIPDHLQVQSSECLNLSFGSFGAVMATGLSGTITSGPLNDEVEEQSETEDASPVVRSDFRNTEYYGEEQVRSASPEELLNRSGVTAETHTSISPSHPEVLKQDIPSGTEEAQYTFHHSLPGYNLDGSHQQQLNAAYAQSQASSQTQNPAPFSNVMAYANLSPGSLLASSVHQPVRDSELSYLQFHTNQSMAVKYGNSGSVGGSSVSGAEALETSNINSSQQMLPSANVAAAGPGLPQHLAMHPYSQPTLPLGPFTNMISYPLLPQSYTYLPSAFQQAFGGNNPYHQSLAAILPQYKNNLSVSSLPQTGAVASGYGAFGGSSANGPGNFTLNQTAVPGGSTMGYDELLSSQYKDHLLSLQQAQLQNENSAMYAHGNGSRTMPAVPGNTYYNFQGQNQQPGGFRQTQQQQPSQHFGSPGYPNFYHSQSGMPMDHQQQNPRDGSMGGSQVQPSNQSQQQLWQNGY</sequence>
<feature type="compositionally biased region" description="Polar residues" evidence="1">
    <location>
        <begin position="414"/>
        <end position="426"/>
    </location>
</feature>
<dbReference type="Proteomes" id="UP000594263">
    <property type="component" value="Unplaced"/>
</dbReference>
<feature type="compositionally biased region" description="Polar residues" evidence="1">
    <location>
        <begin position="109"/>
        <end position="126"/>
    </location>
</feature>
<protein>
    <recommendedName>
        <fullName evidence="4">GBF-interacting protein 1 N-terminal domain-containing protein</fullName>
    </recommendedName>
</protein>
<dbReference type="EnsemblPlants" id="Kaladp0021s0081.1.v1.1">
    <property type="protein sequence ID" value="Kaladp0021s0081.1.v1.1"/>
    <property type="gene ID" value="Kaladp0021s0081.v1.1"/>
</dbReference>
<organism evidence="2 3">
    <name type="scientific">Kalanchoe fedtschenkoi</name>
    <name type="common">Lavender scallops</name>
    <name type="synonym">South American air plant</name>
    <dbReference type="NCBI Taxonomy" id="63787"/>
    <lineage>
        <taxon>Eukaryota</taxon>
        <taxon>Viridiplantae</taxon>
        <taxon>Streptophyta</taxon>
        <taxon>Embryophyta</taxon>
        <taxon>Tracheophyta</taxon>
        <taxon>Spermatophyta</taxon>
        <taxon>Magnoliopsida</taxon>
        <taxon>eudicotyledons</taxon>
        <taxon>Gunneridae</taxon>
        <taxon>Pentapetalae</taxon>
        <taxon>Saxifragales</taxon>
        <taxon>Crassulaceae</taxon>
        <taxon>Kalanchoe</taxon>
    </lineage>
</organism>
<feature type="compositionally biased region" description="Basic and acidic residues" evidence="1">
    <location>
        <begin position="61"/>
        <end position="72"/>
    </location>
</feature>
<feature type="region of interest" description="Disordered" evidence="1">
    <location>
        <begin position="1"/>
        <end position="215"/>
    </location>
</feature>
<feature type="compositionally biased region" description="Polar residues" evidence="1">
    <location>
        <begin position="754"/>
        <end position="770"/>
    </location>
</feature>
<dbReference type="OMA" id="PVWLHGP"/>
<dbReference type="PANTHER" id="PTHR46445:SF3">
    <property type="entry name" value="RNA POLYMERASE II DEGRADATION FACTOR-LIKE PROTEIN (DUF1296)-RELATED"/>
    <property type="match status" value="1"/>
</dbReference>
<keyword evidence="3" id="KW-1185">Reference proteome</keyword>
<proteinExistence type="predicted"/>
<dbReference type="Gramene" id="Kaladp0021s0081.1.v1.1">
    <property type="protein sequence ID" value="Kaladp0021s0081.1.v1.1"/>
    <property type="gene ID" value="Kaladp0021s0081.v1.1"/>
</dbReference>
<feature type="compositionally biased region" description="Basic and acidic residues" evidence="1">
    <location>
        <begin position="7"/>
        <end position="30"/>
    </location>
</feature>
<feature type="compositionally biased region" description="Polar residues" evidence="1">
    <location>
        <begin position="82"/>
        <end position="100"/>
    </location>
</feature>
<dbReference type="AlphaFoldDB" id="A0A7N0ZRY8"/>
<dbReference type="PANTHER" id="PTHR46445">
    <property type="entry name" value="RNA POLYMERASE II DEGRADATION FACTOR-LIKE PROTEIN (DUF1296)"/>
    <property type="match status" value="1"/>
</dbReference>
<evidence type="ECO:0000256" key="1">
    <source>
        <dbReference type="SAM" id="MobiDB-lite"/>
    </source>
</evidence>
<feature type="compositionally biased region" description="Low complexity" evidence="1">
    <location>
        <begin position="724"/>
        <end position="749"/>
    </location>
</feature>
<reference evidence="2" key="1">
    <citation type="submission" date="2021-01" db="UniProtKB">
        <authorList>
            <consortium name="EnsemblPlants"/>
        </authorList>
    </citation>
    <scope>IDENTIFICATION</scope>
</reference>
<evidence type="ECO:0000313" key="3">
    <source>
        <dbReference type="Proteomes" id="UP000594263"/>
    </source>
</evidence>
<evidence type="ECO:0000313" key="2">
    <source>
        <dbReference type="EnsemblPlants" id="Kaladp0021s0081.1.v1.1"/>
    </source>
</evidence>
<feature type="compositionally biased region" description="Acidic residues" evidence="1">
    <location>
        <begin position="372"/>
        <end position="382"/>
    </location>
</feature>
<evidence type="ECO:0008006" key="4">
    <source>
        <dbReference type="Google" id="ProtNLM"/>
    </source>
</evidence>
<accession>A0A7N0ZRY8</accession>
<feature type="compositionally biased region" description="Low complexity" evidence="1">
    <location>
        <begin position="777"/>
        <end position="794"/>
    </location>
</feature>
<name>A0A7N0ZRY8_KALFE</name>
<feature type="region of interest" description="Disordered" evidence="1">
    <location>
        <begin position="724"/>
        <end position="794"/>
    </location>
</feature>
<feature type="region of interest" description="Disordered" evidence="1">
    <location>
        <begin position="367"/>
        <end position="434"/>
    </location>
</feature>